<accession>A0AAJ7W7B2</accession>
<dbReference type="AlphaFoldDB" id="A0AAJ7W7B2"/>
<dbReference type="GeneID" id="107274008"/>
<dbReference type="RefSeq" id="XP_024947064.1">
    <property type="nucleotide sequence ID" value="XM_025091296.1"/>
</dbReference>
<gene>
    <name evidence="2" type="primary">LOC107274008</name>
</gene>
<dbReference type="Proteomes" id="UP000694920">
    <property type="component" value="Unplaced"/>
</dbReference>
<organism evidence="1 2">
    <name type="scientific">Cephus cinctus</name>
    <name type="common">Wheat stem sawfly</name>
    <dbReference type="NCBI Taxonomy" id="211228"/>
    <lineage>
        <taxon>Eukaryota</taxon>
        <taxon>Metazoa</taxon>
        <taxon>Ecdysozoa</taxon>
        <taxon>Arthropoda</taxon>
        <taxon>Hexapoda</taxon>
        <taxon>Insecta</taxon>
        <taxon>Pterygota</taxon>
        <taxon>Neoptera</taxon>
        <taxon>Endopterygota</taxon>
        <taxon>Hymenoptera</taxon>
        <taxon>Cephoidea</taxon>
        <taxon>Cephidae</taxon>
        <taxon>Cephus</taxon>
    </lineage>
</organism>
<protein>
    <submittedName>
        <fullName evidence="2">Uncharacterized protein LOC107274008</fullName>
    </submittedName>
</protein>
<evidence type="ECO:0000313" key="2">
    <source>
        <dbReference type="RefSeq" id="XP_024947064.1"/>
    </source>
</evidence>
<reference evidence="2" key="1">
    <citation type="submission" date="2025-08" db="UniProtKB">
        <authorList>
            <consortium name="RefSeq"/>
        </authorList>
    </citation>
    <scope>IDENTIFICATION</scope>
</reference>
<dbReference type="KEGG" id="ccin:107274008"/>
<sequence>MVQVLELSIALTGLRGGGTDSMKVSSRCCMVCTEPVNFNNIISPPVHIGKPRTAQVHSKIRPDYFSIYCRNTEGFFGLFIRHLITMDSLMGWDPDKLNLKSDGSAARRADASAKKIEALLQYLNFLISLELAT</sequence>
<name>A0AAJ7W7B2_CEPCN</name>
<evidence type="ECO:0000313" key="1">
    <source>
        <dbReference type="Proteomes" id="UP000694920"/>
    </source>
</evidence>
<proteinExistence type="predicted"/>
<keyword evidence="1" id="KW-1185">Reference proteome</keyword>